<evidence type="ECO:0000256" key="2">
    <source>
        <dbReference type="ARBA" id="ARBA00022729"/>
    </source>
</evidence>
<gene>
    <name evidence="5" type="ORF">HG263_20715</name>
</gene>
<dbReference type="Pfam" id="PF00497">
    <property type="entry name" value="SBP_bac_3"/>
    <property type="match status" value="1"/>
</dbReference>
<dbReference type="Gene3D" id="3.40.190.10">
    <property type="entry name" value="Periplasmic binding protein-like II"/>
    <property type="match status" value="2"/>
</dbReference>
<dbReference type="Proteomes" id="UP000586305">
    <property type="component" value="Unassembled WGS sequence"/>
</dbReference>
<sequence length="258" mass="28939">MQQLVLPLLFLCFYLSSNAYAEHRAIHVAVDHAPPYSSVSNEGESSGLILDIIRATAATKYQIRAVPCPVSRCLRMLEQGDVDVMGGLLKTPKRLETMVFVNPPYMALSSSYVFYGKKGSDLSVSQFEDLYGKRIAVMRGAAFFERFDKDKKLSKVDVTSEQVALDLVLKGRVDLAIAIEDTAEVAMKVLKQPISQLEKMDYRHTNVIYGYMAFSRKFSQTPAAQYITEEMQELAKNKLLDKLIAPYALPPIPPELMQ</sequence>
<evidence type="ECO:0000313" key="6">
    <source>
        <dbReference type="Proteomes" id="UP000586305"/>
    </source>
</evidence>
<comment type="similarity">
    <text evidence="1">Belongs to the bacterial solute-binding protein 3 family.</text>
</comment>
<dbReference type="AlphaFoldDB" id="A0A849VMZ8"/>
<dbReference type="EMBL" id="JABBPG010000013">
    <property type="protein sequence ID" value="NOU52927.1"/>
    <property type="molecule type" value="Genomic_DNA"/>
</dbReference>
<dbReference type="RefSeq" id="WP_171627979.1">
    <property type="nucleotide sequence ID" value="NZ_JABBPG010000013.1"/>
</dbReference>
<evidence type="ECO:0000259" key="4">
    <source>
        <dbReference type="SMART" id="SM00062"/>
    </source>
</evidence>
<name>A0A849VMZ8_9GAMM</name>
<accession>A0A849VMZ8</accession>
<reference evidence="5 6" key="1">
    <citation type="submission" date="2020-04" db="EMBL/GenBank/DDBJ databases">
        <title>Pseudoalteromonas caenipelagi sp. nov., isolated from a tidal flat.</title>
        <authorList>
            <person name="Park S."/>
            <person name="Yoon J.-H."/>
        </authorList>
    </citation>
    <scope>NUCLEOTIDE SEQUENCE [LARGE SCALE GENOMIC DNA]</scope>
    <source>
        <strain evidence="5 6">JBTF-M23</strain>
    </source>
</reference>
<evidence type="ECO:0000256" key="3">
    <source>
        <dbReference type="SAM" id="SignalP"/>
    </source>
</evidence>
<feature type="chain" id="PRO_5032671590" evidence="3">
    <location>
        <begin position="22"/>
        <end position="258"/>
    </location>
</feature>
<feature type="domain" description="Solute-binding protein family 3/N-terminal" evidence="4">
    <location>
        <begin position="25"/>
        <end position="251"/>
    </location>
</feature>
<evidence type="ECO:0000256" key="1">
    <source>
        <dbReference type="ARBA" id="ARBA00010333"/>
    </source>
</evidence>
<proteinExistence type="inferred from homology"/>
<dbReference type="InterPro" id="IPR001638">
    <property type="entry name" value="Solute-binding_3/MltF_N"/>
</dbReference>
<feature type="signal peptide" evidence="3">
    <location>
        <begin position="1"/>
        <end position="21"/>
    </location>
</feature>
<keyword evidence="6" id="KW-1185">Reference proteome</keyword>
<dbReference type="SUPFAM" id="SSF53850">
    <property type="entry name" value="Periplasmic binding protein-like II"/>
    <property type="match status" value="1"/>
</dbReference>
<evidence type="ECO:0000313" key="5">
    <source>
        <dbReference type="EMBL" id="NOU52927.1"/>
    </source>
</evidence>
<organism evidence="5 6">
    <name type="scientific">Pseudoalteromonas caenipelagi</name>
    <dbReference type="NCBI Taxonomy" id="2726988"/>
    <lineage>
        <taxon>Bacteria</taxon>
        <taxon>Pseudomonadati</taxon>
        <taxon>Pseudomonadota</taxon>
        <taxon>Gammaproteobacteria</taxon>
        <taxon>Alteromonadales</taxon>
        <taxon>Pseudoalteromonadaceae</taxon>
        <taxon>Pseudoalteromonas</taxon>
    </lineage>
</organism>
<dbReference type="SMART" id="SM00062">
    <property type="entry name" value="PBPb"/>
    <property type="match status" value="1"/>
</dbReference>
<dbReference type="PANTHER" id="PTHR35936">
    <property type="entry name" value="MEMBRANE-BOUND LYTIC MUREIN TRANSGLYCOSYLASE F"/>
    <property type="match status" value="1"/>
</dbReference>
<comment type="caution">
    <text evidence="5">The sequence shown here is derived from an EMBL/GenBank/DDBJ whole genome shotgun (WGS) entry which is preliminary data.</text>
</comment>
<keyword evidence="2 3" id="KW-0732">Signal</keyword>
<protein>
    <submittedName>
        <fullName evidence="5">Transporter substrate-binding domain-containing protein</fullName>
    </submittedName>
</protein>
<dbReference type="PANTHER" id="PTHR35936:SF25">
    <property type="entry name" value="ABC TRANSPORTER SUBSTRATE-BINDING PROTEIN"/>
    <property type="match status" value="1"/>
</dbReference>